<protein>
    <submittedName>
        <fullName evidence="2">Uncharacterized protein</fullName>
    </submittedName>
</protein>
<keyword evidence="1" id="KW-0472">Membrane</keyword>
<dbReference type="RefSeq" id="WP_207325453.1">
    <property type="nucleotide sequence ID" value="NZ_CP071504.1"/>
</dbReference>
<dbReference type="Proteomes" id="UP000663281">
    <property type="component" value="Chromosome"/>
</dbReference>
<keyword evidence="1" id="KW-0812">Transmembrane</keyword>
<dbReference type="KEGG" id="scyp:JYB88_03005"/>
<reference evidence="2 3" key="1">
    <citation type="submission" date="2021-03" db="EMBL/GenBank/DDBJ databases">
        <title>Novel species identification of genus Shewanella.</title>
        <authorList>
            <person name="Liu G."/>
            <person name="Zhang Q."/>
        </authorList>
    </citation>
    <scope>NUCLEOTIDE SEQUENCE [LARGE SCALE GENOMIC DNA]</scope>
    <source>
        <strain evidence="2 3">FJAT-53726</strain>
    </source>
</reference>
<name>A0A975ALD3_9GAMM</name>
<sequence>MEWETINGITGVISAIGAILGVIQMGGFSSQEVGINLNTRRFFGYVLASCCWALLVLIGHWLFDPFGPVVTREEERQIFAVAISFPVIVGFIYAVNTMQYSPKT</sequence>
<organism evidence="2 3">
    <name type="scientific">Shewanella cyperi</name>
    <dbReference type="NCBI Taxonomy" id="2814292"/>
    <lineage>
        <taxon>Bacteria</taxon>
        <taxon>Pseudomonadati</taxon>
        <taxon>Pseudomonadota</taxon>
        <taxon>Gammaproteobacteria</taxon>
        <taxon>Alteromonadales</taxon>
        <taxon>Shewanellaceae</taxon>
        <taxon>Shewanella</taxon>
    </lineage>
</organism>
<accession>A0A975ALD3</accession>
<gene>
    <name evidence="2" type="ORF">JYB88_03005</name>
</gene>
<dbReference type="EMBL" id="CP071504">
    <property type="protein sequence ID" value="QSX30646.1"/>
    <property type="molecule type" value="Genomic_DNA"/>
</dbReference>
<keyword evidence="1" id="KW-1133">Transmembrane helix</keyword>
<evidence type="ECO:0000256" key="1">
    <source>
        <dbReference type="SAM" id="Phobius"/>
    </source>
</evidence>
<feature type="transmembrane region" description="Helical" evidence="1">
    <location>
        <begin position="78"/>
        <end position="95"/>
    </location>
</feature>
<dbReference type="AlphaFoldDB" id="A0A975ALD3"/>
<feature type="transmembrane region" description="Helical" evidence="1">
    <location>
        <begin position="42"/>
        <end position="63"/>
    </location>
</feature>
<feature type="transmembrane region" description="Helical" evidence="1">
    <location>
        <begin position="6"/>
        <end position="30"/>
    </location>
</feature>
<evidence type="ECO:0000313" key="3">
    <source>
        <dbReference type="Proteomes" id="UP000663281"/>
    </source>
</evidence>
<proteinExistence type="predicted"/>
<evidence type="ECO:0000313" key="2">
    <source>
        <dbReference type="EMBL" id="QSX30646.1"/>
    </source>
</evidence>
<keyword evidence="3" id="KW-1185">Reference proteome</keyword>